<evidence type="ECO:0000259" key="1">
    <source>
        <dbReference type="PROSITE" id="PS50943"/>
    </source>
</evidence>
<dbReference type="InterPro" id="IPR010982">
    <property type="entry name" value="Lambda_DNA-bd_dom_sf"/>
</dbReference>
<proteinExistence type="predicted"/>
<feature type="domain" description="HTH cro/C1-type" evidence="1">
    <location>
        <begin position="14"/>
        <end position="69"/>
    </location>
</feature>
<organism evidence="2 3">
    <name type="scientific">Paenibacillus terrae</name>
    <dbReference type="NCBI Taxonomy" id="159743"/>
    <lineage>
        <taxon>Bacteria</taxon>
        <taxon>Bacillati</taxon>
        <taxon>Bacillota</taxon>
        <taxon>Bacilli</taxon>
        <taxon>Bacillales</taxon>
        <taxon>Paenibacillaceae</taxon>
        <taxon>Paenibacillus</taxon>
    </lineage>
</organism>
<dbReference type="SMART" id="SM00530">
    <property type="entry name" value="HTH_XRE"/>
    <property type="match status" value="1"/>
</dbReference>
<evidence type="ECO:0000313" key="2">
    <source>
        <dbReference type="EMBL" id="KJD42745.1"/>
    </source>
</evidence>
<dbReference type="Gene3D" id="1.10.260.40">
    <property type="entry name" value="lambda repressor-like DNA-binding domains"/>
    <property type="match status" value="1"/>
</dbReference>
<comment type="caution">
    <text evidence="2">The sequence shown here is derived from an EMBL/GenBank/DDBJ whole genome shotgun (WGS) entry which is preliminary data.</text>
</comment>
<protein>
    <recommendedName>
        <fullName evidence="1">HTH cro/C1-type domain-containing protein</fullName>
    </recommendedName>
</protein>
<dbReference type="CDD" id="cd00093">
    <property type="entry name" value="HTH_XRE"/>
    <property type="match status" value="1"/>
</dbReference>
<evidence type="ECO:0000313" key="3">
    <source>
        <dbReference type="Proteomes" id="UP000032534"/>
    </source>
</evidence>
<reference evidence="2 3" key="1">
    <citation type="submission" date="2014-11" db="EMBL/GenBank/DDBJ databases">
        <title>Draft Genome Sequences of Paenibacillus polymyxa NRRL B-30509 and Paenibacillus terrae NRRL B-30644, Strains from a Poultry Environment that Produce Tridecaptin A and Paenicidins.</title>
        <authorList>
            <person name="van Belkum M.J."/>
            <person name="Lohans C.T."/>
            <person name="Vederas J.C."/>
        </authorList>
    </citation>
    <scope>NUCLEOTIDE SEQUENCE [LARGE SCALE GENOMIC DNA]</scope>
    <source>
        <strain evidence="2 3">NRRL B-30644</strain>
    </source>
</reference>
<dbReference type="PROSITE" id="PS50943">
    <property type="entry name" value="HTH_CROC1"/>
    <property type="match status" value="1"/>
</dbReference>
<name>A0A0D7WUB3_9BACL</name>
<dbReference type="Proteomes" id="UP000032534">
    <property type="component" value="Unassembled WGS sequence"/>
</dbReference>
<sequence>MPKVKLTEELSRAIKNTRNDKGIKAADLSKYIDRSLAYISKLENNNAEFVDLEVLYKIFEFLLGKKEDFLEHIQPLLEKTTIELTPDEIKEQEWIQIFDLEYRQIPIPDSLITFITKMLNGLNLTAEKVILEMNKNEELSIQNILHKKTNSLIFERNQEKPCSYIVFDLKDNLLQKILSKQINIINYITMEGIVRTLYKMQGASIKEASEKAVLTLNEHKFFSLYEKKELLREKVHGEELDMVLTEFDKKNMIVVNTIMKHIKILSDWNIDYANRKLKNLEDSFEIDPSFILAVIGGEFFKLANLDKEGKKAFLADLSALIDKHSDKPKSSEEKFEAY</sequence>
<dbReference type="AlphaFoldDB" id="A0A0D7WUB3"/>
<dbReference type="SUPFAM" id="SSF47413">
    <property type="entry name" value="lambda repressor-like DNA-binding domains"/>
    <property type="match status" value="1"/>
</dbReference>
<dbReference type="Pfam" id="PF13443">
    <property type="entry name" value="HTH_26"/>
    <property type="match status" value="1"/>
</dbReference>
<dbReference type="PATRIC" id="fig|159743.3.peg.5895"/>
<dbReference type="RefSeq" id="WP_044648933.1">
    <property type="nucleotide sequence ID" value="NZ_JTHP01000090.1"/>
</dbReference>
<gene>
    <name evidence="2" type="ORF">QD47_26530</name>
</gene>
<dbReference type="GO" id="GO:0003677">
    <property type="term" value="F:DNA binding"/>
    <property type="evidence" value="ECO:0007669"/>
    <property type="project" value="InterPro"/>
</dbReference>
<accession>A0A0D7WUB3</accession>
<keyword evidence="3" id="KW-1185">Reference proteome</keyword>
<dbReference type="EMBL" id="JTHP01000090">
    <property type="protein sequence ID" value="KJD42745.1"/>
    <property type="molecule type" value="Genomic_DNA"/>
</dbReference>
<dbReference type="OrthoDB" id="2082867at2"/>
<dbReference type="InterPro" id="IPR001387">
    <property type="entry name" value="Cro/C1-type_HTH"/>
</dbReference>